<keyword evidence="13" id="KW-0732">Signal</keyword>
<keyword evidence="4" id="KW-0410">Iron transport</keyword>
<evidence type="ECO:0000313" key="17">
    <source>
        <dbReference type="Proteomes" id="UP000244913"/>
    </source>
</evidence>
<keyword evidence="17" id="KW-1185">Reference proteome</keyword>
<evidence type="ECO:0000256" key="10">
    <source>
        <dbReference type="ARBA" id="ARBA00023237"/>
    </source>
</evidence>
<keyword evidence="9 11" id="KW-0472">Membrane</keyword>
<keyword evidence="6" id="KW-0408">Iron</keyword>
<evidence type="ECO:0000313" key="16">
    <source>
        <dbReference type="EMBL" id="PVM86006.1"/>
    </source>
</evidence>
<dbReference type="InterPro" id="IPR036942">
    <property type="entry name" value="Beta-barrel_TonB_sf"/>
</dbReference>
<evidence type="ECO:0000256" key="11">
    <source>
        <dbReference type="PROSITE-ProRule" id="PRU01360"/>
    </source>
</evidence>
<proteinExistence type="inferred from homology"/>
<dbReference type="Proteomes" id="UP000244913">
    <property type="component" value="Unassembled WGS sequence"/>
</dbReference>
<dbReference type="InterPro" id="IPR039426">
    <property type="entry name" value="TonB-dep_rcpt-like"/>
</dbReference>
<dbReference type="Pfam" id="PF00593">
    <property type="entry name" value="TonB_dep_Rec_b-barrel"/>
    <property type="match status" value="1"/>
</dbReference>
<dbReference type="CDD" id="cd01347">
    <property type="entry name" value="ligand_gated_channel"/>
    <property type="match status" value="1"/>
</dbReference>
<dbReference type="AlphaFoldDB" id="A0A2T9JQT8"/>
<organism evidence="16 17">
    <name type="scientific">Caulobacter radicis</name>
    <dbReference type="NCBI Taxonomy" id="2172650"/>
    <lineage>
        <taxon>Bacteria</taxon>
        <taxon>Pseudomonadati</taxon>
        <taxon>Pseudomonadota</taxon>
        <taxon>Alphaproteobacteria</taxon>
        <taxon>Caulobacterales</taxon>
        <taxon>Caulobacteraceae</taxon>
        <taxon>Caulobacter</taxon>
    </lineage>
</organism>
<dbReference type="PANTHER" id="PTHR32552:SF81">
    <property type="entry name" value="TONB-DEPENDENT OUTER MEMBRANE RECEPTOR"/>
    <property type="match status" value="1"/>
</dbReference>
<dbReference type="GO" id="GO:0006826">
    <property type="term" value="P:iron ion transport"/>
    <property type="evidence" value="ECO:0007669"/>
    <property type="project" value="UniProtKB-KW"/>
</dbReference>
<evidence type="ECO:0000259" key="15">
    <source>
        <dbReference type="Pfam" id="PF07715"/>
    </source>
</evidence>
<feature type="domain" description="TonB-dependent receptor plug" evidence="15">
    <location>
        <begin position="54"/>
        <end position="162"/>
    </location>
</feature>
<evidence type="ECO:0000256" key="3">
    <source>
        <dbReference type="ARBA" id="ARBA00022452"/>
    </source>
</evidence>
<dbReference type="GO" id="GO:0009279">
    <property type="term" value="C:cell outer membrane"/>
    <property type="evidence" value="ECO:0007669"/>
    <property type="project" value="UniProtKB-SubCell"/>
</dbReference>
<keyword evidence="16" id="KW-0675">Receptor</keyword>
<comment type="caution">
    <text evidence="16">The sequence shown here is derived from an EMBL/GenBank/DDBJ whole genome shotgun (WGS) entry which is preliminary data.</text>
</comment>
<accession>A0A2T9JQT8</accession>
<name>A0A2T9JQT8_9CAUL</name>
<dbReference type="SUPFAM" id="SSF56935">
    <property type="entry name" value="Porins"/>
    <property type="match status" value="1"/>
</dbReference>
<keyword evidence="2 11" id="KW-0813">Transport</keyword>
<feature type="chain" id="PRO_5015432421" evidence="13">
    <location>
        <begin position="29"/>
        <end position="758"/>
    </location>
</feature>
<dbReference type="InterPro" id="IPR000531">
    <property type="entry name" value="Beta-barrel_TonB"/>
</dbReference>
<protein>
    <submittedName>
        <fullName evidence="16">TonB-dependent receptor</fullName>
    </submittedName>
</protein>
<keyword evidence="7" id="KW-0406">Ion transport</keyword>
<dbReference type="RefSeq" id="WP_116565557.1">
    <property type="nucleotide sequence ID" value="NZ_QDKP01000017.1"/>
</dbReference>
<dbReference type="EMBL" id="QDKP01000017">
    <property type="protein sequence ID" value="PVM86006.1"/>
    <property type="molecule type" value="Genomic_DNA"/>
</dbReference>
<evidence type="ECO:0000256" key="7">
    <source>
        <dbReference type="ARBA" id="ARBA00023065"/>
    </source>
</evidence>
<reference evidence="16 17" key="1">
    <citation type="submission" date="2018-04" db="EMBL/GenBank/DDBJ databases">
        <title>The genome sequence of Caulobacter sp. 736.</title>
        <authorList>
            <person name="Gao J."/>
            <person name="Sun J."/>
        </authorList>
    </citation>
    <scope>NUCLEOTIDE SEQUENCE [LARGE SCALE GENOMIC DNA]</scope>
    <source>
        <strain evidence="16 17">736</strain>
    </source>
</reference>
<sequence length="758" mass="81128">MPSSVSRPRGRALAVSALLIGASLPALAWAADAPASDTQLEEIVVTSQRRAENVQKVPVAVTVVRGDDLEKRQTFSAEQLVQQVPSLTFRKGTTNVNSSLNIRGIGTTSFSAGSEPAVSTVVDGVVYARSGQAFFDFFDVDRIEVLRGPQGTLFGKNASAGVVSIVTRRPSATTKGFVEGSWFEGDEYRLRAGVSGPISQTLRGGLTAVYGQYDGSATNVYDGSKVNGYERLGFRGKLEWTPSDDLTVSLIADSVNAVDNGSADAIGYATPGDAIIGQQAPLILSPSNRDINNDVAPVTKDSTWGYSGQVDYRLGDYTLTSITAWRGWGNTEVRDGDYTSIAGRRVGTASSKDVGVLDFNQFTQEVRLASPTGGFLDYVVGAFYYKTKQDNYFNRTNVACAATTLAGGVCATGSSTFVVTSNGTANFTTELENYAAFGQANLNFTPRLRGVAGLRWSHDEISFDFARVSAFPTATAGVRPSFAAQGSKSTDGVSGRIGLQYDLSDNVLGYVNYSRGYKGPAINVFFNMQAFDTLPLDPEKSDAYEAGLKSTLLDRRLVLNLAAFTTNFKGFQTTNFDTVAGTIVSRLVNAGEVSTAGLELDAQARPARNLTLSGGAAYTDAKIEKFHCPAGSPATCSAINGQPLGPAKWRWSAAVDYLVETPSLPFDIGLNSSIAYQGAGRPNVNNPNLGPAPEGFSLWDATVSLVDREDRYRLSFIAKNIGDSFYTTARIPSTYVRQQVPRDSERYFGVSLRANFGR</sequence>
<keyword evidence="10 11" id="KW-0998">Cell outer membrane</keyword>
<gene>
    <name evidence="16" type="ORF">DDF65_06175</name>
</gene>
<evidence type="ECO:0000256" key="2">
    <source>
        <dbReference type="ARBA" id="ARBA00022448"/>
    </source>
</evidence>
<dbReference type="Gene3D" id="2.40.170.20">
    <property type="entry name" value="TonB-dependent receptor, beta-barrel domain"/>
    <property type="match status" value="1"/>
</dbReference>
<evidence type="ECO:0000256" key="12">
    <source>
        <dbReference type="RuleBase" id="RU003357"/>
    </source>
</evidence>
<evidence type="ECO:0000256" key="9">
    <source>
        <dbReference type="ARBA" id="ARBA00023136"/>
    </source>
</evidence>
<dbReference type="PANTHER" id="PTHR32552">
    <property type="entry name" value="FERRICHROME IRON RECEPTOR-RELATED"/>
    <property type="match status" value="1"/>
</dbReference>
<dbReference type="Pfam" id="PF07715">
    <property type="entry name" value="Plug"/>
    <property type="match status" value="1"/>
</dbReference>
<evidence type="ECO:0000256" key="8">
    <source>
        <dbReference type="ARBA" id="ARBA00023077"/>
    </source>
</evidence>
<evidence type="ECO:0000256" key="5">
    <source>
        <dbReference type="ARBA" id="ARBA00022692"/>
    </source>
</evidence>
<keyword evidence="3 11" id="KW-1134">Transmembrane beta strand</keyword>
<dbReference type="PROSITE" id="PS52016">
    <property type="entry name" value="TONB_DEPENDENT_REC_3"/>
    <property type="match status" value="1"/>
</dbReference>
<comment type="subcellular location">
    <subcellularLocation>
        <location evidence="1 11">Cell outer membrane</location>
        <topology evidence="1 11">Multi-pass membrane protein</topology>
    </subcellularLocation>
</comment>
<comment type="similarity">
    <text evidence="11 12">Belongs to the TonB-dependent receptor family.</text>
</comment>
<evidence type="ECO:0000256" key="1">
    <source>
        <dbReference type="ARBA" id="ARBA00004571"/>
    </source>
</evidence>
<feature type="domain" description="TonB-dependent receptor-like beta-barrel" evidence="14">
    <location>
        <begin position="286"/>
        <end position="720"/>
    </location>
</feature>
<evidence type="ECO:0000256" key="13">
    <source>
        <dbReference type="SAM" id="SignalP"/>
    </source>
</evidence>
<evidence type="ECO:0000256" key="4">
    <source>
        <dbReference type="ARBA" id="ARBA00022496"/>
    </source>
</evidence>
<keyword evidence="8 12" id="KW-0798">TonB box</keyword>
<evidence type="ECO:0000259" key="14">
    <source>
        <dbReference type="Pfam" id="PF00593"/>
    </source>
</evidence>
<dbReference type="InterPro" id="IPR012910">
    <property type="entry name" value="Plug_dom"/>
</dbReference>
<keyword evidence="5 11" id="KW-0812">Transmembrane</keyword>
<evidence type="ECO:0000256" key="6">
    <source>
        <dbReference type="ARBA" id="ARBA00023004"/>
    </source>
</evidence>
<feature type="signal peptide" evidence="13">
    <location>
        <begin position="1"/>
        <end position="28"/>
    </location>
</feature>